<dbReference type="WBParaSite" id="RSKR_0001162600.1">
    <property type="protein sequence ID" value="RSKR_0001162600.1"/>
    <property type="gene ID" value="RSKR_0001162600"/>
</dbReference>
<reference evidence="2" key="1">
    <citation type="submission" date="2016-11" db="UniProtKB">
        <authorList>
            <consortium name="WormBaseParasite"/>
        </authorList>
    </citation>
    <scope>IDENTIFICATION</scope>
    <source>
        <strain evidence="2">KR3021</strain>
    </source>
</reference>
<sequence length="615" mass="70116">MPDAFIEKIKNSRQGLELEIKKIKSQYFKPELDNFKNIENSTVKGIYNATINKIAFDAAEQHVVEIKCDIASAKAIQMRSHHIIYLQKNHTCMKGVVIGKNEAQNTIKVKILADEDSNWGTLKCDSLVNLFESPSIDHTRCLQHFDRNEWTTKPGWNILNSIYGGSVLPITYSDRKVKLSQTLNEGQSEIVNAALNKNRTILCITGPPGTGKTATISEIITQLLEAKKKILVIAPTHEALNNVSNRLKTSIHKDKITHSTDYMKTIFQHNPNFEDFVDLCDLITSSRNMPNKINTSEYELQLKKFHQEVRTKHLESTQLVFSTPSNVLIDKLEIFGFKPDFCILEEAGQIWECYAWKLINLAKRAIVAGDQNQLTKKTSDIISQETHNLDLSIMESLNNTLNDAQKFTLKRQYRMNEKIMRWSSECFYKNSMIADESVRNITLSDISNIPKDSIYNSPLLVFESSNCSTIFKENICSPSYSNKKEADVCVKYVNFLLKNGVEGKDIGIITAYKHQKNLLVSLIKNEDIAVNTVDGFQGQQRQVIIFSFVRTNPNKHIGFLKESKRMNVALTRSKRQFVFVGNTDMLDTTNDFKHLKKVFLGNAKFIRASTYLNSK</sequence>
<evidence type="ECO:0000313" key="2">
    <source>
        <dbReference type="WBParaSite" id="RSKR_0001162600.1"/>
    </source>
</evidence>
<protein>
    <submittedName>
        <fullName evidence="2">Helicase ATP-binding domain-containing protein</fullName>
    </submittedName>
</protein>
<dbReference type="Proteomes" id="UP000095286">
    <property type="component" value="Unplaced"/>
</dbReference>
<proteinExistence type="predicted"/>
<evidence type="ECO:0000313" key="1">
    <source>
        <dbReference type="Proteomes" id="UP000095286"/>
    </source>
</evidence>
<accession>A0AC35UGX0</accession>
<name>A0AC35UGX0_9BILA</name>
<organism evidence="1 2">
    <name type="scientific">Rhabditophanes sp. KR3021</name>
    <dbReference type="NCBI Taxonomy" id="114890"/>
    <lineage>
        <taxon>Eukaryota</taxon>
        <taxon>Metazoa</taxon>
        <taxon>Ecdysozoa</taxon>
        <taxon>Nematoda</taxon>
        <taxon>Chromadorea</taxon>
        <taxon>Rhabditida</taxon>
        <taxon>Tylenchina</taxon>
        <taxon>Panagrolaimomorpha</taxon>
        <taxon>Strongyloidoidea</taxon>
        <taxon>Alloionematidae</taxon>
        <taxon>Rhabditophanes</taxon>
    </lineage>
</organism>